<evidence type="ECO:0000313" key="6">
    <source>
        <dbReference type="EMBL" id="ACV78397.1"/>
    </source>
</evidence>
<accession>C8XI28</accession>
<keyword evidence="2" id="KW-0238">DNA-binding</keyword>
<feature type="domain" description="HTH luxR-type" evidence="4">
    <location>
        <begin position="133"/>
        <end position="198"/>
    </location>
</feature>
<reference evidence="6 7" key="2">
    <citation type="journal article" date="2010" name="Stand. Genomic Sci.">
        <title>Complete genome sequence of Nakamurella multipartita type strain (Y-104).</title>
        <authorList>
            <person name="Tice H."/>
            <person name="Mayilraj S."/>
            <person name="Sims D."/>
            <person name="Lapidus A."/>
            <person name="Nolan M."/>
            <person name="Lucas S."/>
            <person name="Glavina Del Rio T."/>
            <person name="Copeland A."/>
            <person name="Cheng J.F."/>
            <person name="Meincke L."/>
            <person name="Bruce D."/>
            <person name="Goodwin L."/>
            <person name="Pitluck S."/>
            <person name="Ivanova N."/>
            <person name="Mavromatis K."/>
            <person name="Ovchinnikova G."/>
            <person name="Pati A."/>
            <person name="Chen A."/>
            <person name="Palaniappan K."/>
            <person name="Land M."/>
            <person name="Hauser L."/>
            <person name="Chang Y.J."/>
            <person name="Jeffries C.D."/>
            <person name="Detter J.C."/>
            <person name="Brettin T."/>
            <person name="Rohde M."/>
            <person name="Goker M."/>
            <person name="Bristow J."/>
            <person name="Eisen J.A."/>
            <person name="Markowitz V."/>
            <person name="Hugenholtz P."/>
            <person name="Kyrpides N.C."/>
            <person name="Klenk H.P."/>
            <person name="Chen F."/>
        </authorList>
    </citation>
    <scope>NUCLEOTIDE SEQUENCE [LARGE SCALE GENOMIC DNA]</scope>
    <source>
        <strain evidence="7">ATCC 700099 / DSM 44233 / CIP 104796 / JCM 9543 / NBRC 105858 / Y-104</strain>
    </source>
</reference>
<dbReference type="PROSITE" id="PS50110">
    <property type="entry name" value="RESPONSE_REGULATORY"/>
    <property type="match status" value="1"/>
</dbReference>
<keyword evidence="1 3" id="KW-0597">Phosphoprotein</keyword>
<evidence type="ECO:0000256" key="3">
    <source>
        <dbReference type="PROSITE-ProRule" id="PRU00169"/>
    </source>
</evidence>
<evidence type="ECO:0000259" key="5">
    <source>
        <dbReference type="PROSITE" id="PS50110"/>
    </source>
</evidence>
<evidence type="ECO:0000259" key="4">
    <source>
        <dbReference type="PROSITE" id="PS50043"/>
    </source>
</evidence>
<dbReference type="PRINTS" id="PR00038">
    <property type="entry name" value="HTHLUXR"/>
</dbReference>
<dbReference type="GO" id="GO:0000160">
    <property type="term" value="P:phosphorelay signal transduction system"/>
    <property type="evidence" value="ECO:0007669"/>
    <property type="project" value="InterPro"/>
</dbReference>
<dbReference type="STRING" id="479431.Namu_2014"/>
<dbReference type="GO" id="GO:0003677">
    <property type="term" value="F:DNA binding"/>
    <property type="evidence" value="ECO:0007669"/>
    <property type="project" value="UniProtKB-KW"/>
</dbReference>
<sequence length="212" mass="22361">MIIDDHQVFAELLGEVLVDRGLELVGIHSTLADGMAAVGTVQPDLVVLDHRLPGDTGAGSVRALKSRSPRTRILMLTAADERSVLLEAMDAGCDGFVTKRQHIGEVLAAVTAVLRGDTPISPDMVGALIASRPRPPGGDLTPRESEVLQLVGAGRSNQQTARELGISVHTVRNHVQHILDKLGAHSQLEAVAIASRLGLLRSGSDGTRPPAH</sequence>
<dbReference type="Gene3D" id="3.40.50.2300">
    <property type="match status" value="1"/>
</dbReference>
<dbReference type="Pfam" id="PF00196">
    <property type="entry name" value="GerE"/>
    <property type="match status" value="1"/>
</dbReference>
<dbReference type="SMART" id="SM00421">
    <property type="entry name" value="HTH_LUXR"/>
    <property type="match status" value="1"/>
</dbReference>
<dbReference type="CDD" id="cd06170">
    <property type="entry name" value="LuxR_C_like"/>
    <property type="match status" value="1"/>
</dbReference>
<dbReference type="AlphaFoldDB" id="C8XI28"/>
<dbReference type="InterPro" id="IPR058245">
    <property type="entry name" value="NreC/VraR/RcsB-like_REC"/>
</dbReference>
<dbReference type="InterPro" id="IPR036388">
    <property type="entry name" value="WH-like_DNA-bd_sf"/>
</dbReference>
<dbReference type="eggNOG" id="COG2197">
    <property type="taxonomic scope" value="Bacteria"/>
</dbReference>
<dbReference type="PANTHER" id="PTHR43214">
    <property type="entry name" value="TWO-COMPONENT RESPONSE REGULATOR"/>
    <property type="match status" value="1"/>
</dbReference>
<feature type="modified residue" description="4-aspartylphosphate" evidence="3">
    <location>
        <position position="49"/>
    </location>
</feature>
<dbReference type="InterPro" id="IPR039420">
    <property type="entry name" value="WalR-like"/>
</dbReference>
<dbReference type="InterPro" id="IPR000792">
    <property type="entry name" value="Tscrpt_reg_LuxR_C"/>
</dbReference>
<dbReference type="Gene3D" id="1.10.10.10">
    <property type="entry name" value="Winged helix-like DNA-binding domain superfamily/Winged helix DNA-binding domain"/>
    <property type="match status" value="1"/>
</dbReference>
<dbReference type="InterPro" id="IPR016032">
    <property type="entry name" value="Sig_transdc_resp-reg_C-effctor"/>
</dbReference>
<dbReference type="SUPFAM" id="SSF46894">
    <property type="entry name" value="C-terminal effector domain of the bipartite response regulators"/>
    <property type="match status" value="1"/>
</dbReference>
<dbReference type="SMART" id="SM00448">
    <property type="entry name" value="REC"/>
    <property type="match status" value="1"/>
</dbReference>
<organism evidence="6 7">
    <name type="scientific">Nakamurella multipartita (strain ATCC 700099 / DSM 44233 / CIP 104796 / JCM 9543 / NBRC 105858 / Y-104)</name>
    <name type="common">Microsphaera multipartita</name>
    <dbReference type="NCBI Taxonomy" id="479431"/>
    <lineage>
        <taxon>Bacteria</taxon>
        <taxon>Bacillati</taxon>
        <taxon>Actinomycetota</taxon>
        <taxon>Actinomycetes</taxon>
        <taxon>Nakamurellales</taxon>
        <taxon>Nakamurellaceae</taxon>
        <taxon>Nakamurella</taxon>
    </lineage>
</organism>
<keyword evidence="7" id="KW-1185">Reference proteome</keyword>
<feature type="domain" description="Response regulatory" evidence="5">
    <location>
        <begin position="1"/>
        <end position="114"/>
    </location>
</feature>
<dbReference type="InterPro" id="IPR011006">
    <property type="entry name" value="CheY-like_superfamily"/>
</dbReference>
<evidence type="ECO:0000256" key="2">
    <source>
        <dbReference type="ARBA" id="ARBA00023125"/>
    </source>
</evidence>
<dbReference type="Pfam" id="PF00072">
    <property type="entry name" value="Response_reg"/>
    <property type="match status" value="1"/>
</dbReference>
<evidence type="ECO:0000256" key="1">
    <source>
        <dbReference type="ARBA" id="ARBA00022553"/>
    </source>
</evidence>
<dbReference type="HOGENOM" id="CLU_000445_90_10_11"/>
<dbReference type="KEGG" id="nml:Namu_2014"/>
<dbReference type="InterPro" id="IPR001789">
    <property type="entry name" value="Sig_transdc_resp-reg_receiver"/>
</dbReference>
<dbReference type="PROSITE" id="PS50043">
    <property type="entry name" value="HTH_LUXR_2"/>
    <property type="match status" value="1"/>
</dbReference>
<dbReference type="CDD" id="cd17535">
    <property type="entry name" value="REC_NarL-like"/>
    <property type="match status" value="1"/>
</dbReference>
<proteinExistence type="predicted"/>
<dbReference type="PANTHER" id="PTHR43214:SF43">
    <property type="entry name" value="TWO-COMPONENT RESPONSE REGULATOR"/>
    <property type="match status" value="1"/>
</dbReference>
<protein>
    <submittedName>
        <fullName evidence="6">Two component transcriptional regulator, LuxR family</fullName>
    </submittedName>
</protein>
<name>C8XI28_NAKMY</name>
<dbReference type="EMBL" id="CP001737">
    <property type="protein sequence ID" value="ACV78397.1"/>
    <property type="molecule type" value="Genomic_DNA"/>
</dbReference>
<dbReference type="InParanoid" id="C8XI28"/>
<dbReference type="SUPFAM" id="SSF52172">
    <property type="entry name" value="CheY-like"/>
    <property type="match status" value="1"/>
</dbReference>
<dbReference type="Proteomes" id="UP000002218">
    <property type="component" value="Chromosome"/>
</dbReference>
<gene>
    <name evidence="6" type="ordered locus">Namu_2014</name>
</gene>
<reference evidence="7" key="1">
    <citation type="submission" date="2009-09" db="EMBL/GenBank/DDBJ databases">
        <title>The complete genome of Nakamurella multipartita DSM 44233.</title>
        <authorList>
            <consortium name="US DOE Joint Genome Institute (JGI-PGF)"/>
            <person name="Lucas S."/>
            <person name="Copeland A."/>
            <person name="Lapidus A."/>
            <person name="Glavina del Rio T."/>
            <person name="Dalin E."/>
            <person name="Tice H."/>
            <person name="Bruce D."/>
            <person name="Goodwin L."/>
            <person name="Pitluck S."/>
            <person name="Kyrpides N."/>
            <person name="Mavromatis K."/>
            <person name="Ivanova N."/>
            <person name="Ovchinnikova G."/>
            <person name="Sims D."/>
            <person name="Meincke L."/>
            <person name="Brettin T."/>
            <person name="Detter J.C."/>
            <person name="Han C."/>
            <person name="Larimer F."/>
            <person name="Land M."/>
            <person name="Hauser L."/>
            <person name="Markowitz V."/>
            <person name="Cheng J.-F."/>
            <person name="Hugenholtz P."/>
            <person name="Woyke T."/>
            <person name="Wu D."/>
            <person name="Klenk H.-P."/>
            <person name="Eisen J.A."/>
        </authorList>
    </citation>
    <scope>NUCLEOTIDE SEQUENCE [LARGE SCALE GENOMIC DNA]</scope>
    <source>
        <strain evidence="7">ATCC 700099 / DSM 44233 / CIP 104796 / JCM 9543 / NBRC 105858 / Y-104</strain>
    </source>
</reference>
<dbReference type="GO" id="GO:0006355">
    <property type="term" value="P:regulation of DNA-templated transcription"/>
    <property type="evidence" value="ECO:0007669"/>
    <property type="project" value="InterPro"/>
</dbReference>
<evidence type="ECO:0000313" key="7">
    <source>
        <dbReference type="Proteomes" id="UP000002218"/>
    </source>
</evidence>